<evidence type="ECO:0000313" key="1">
    <source>
        <dbReference type="EMBL" id="PSJ25845.1"/>
    </source>
</evidence>
<comment type="caution">
    <text evidence="1">The sequence shown here is derived from an EMBL/GenBank/DDBJ whole genome shotgun (WGS) entry which is preliminary data.</text>
</comment>
<evidence type="ECO:0000313" key="2">
    <source>
        <dbReference type="Proteomes" id="UP000242427"/>
    </source>
</evidence>
<gene>
    <name evidence="1" type="ORF">B7P34_26000</name>
</gene>
<name>A0A9X7JLD3_9ACTN</name>
<dbReference type="AlphaFoldDB" id="A0A9X7JLD3"/>
<proteinExistence type="predicted"/>
<dbReference type="RefSeq" id="WP_106680372.1">
    <property type="nucleotide sequence ID" value="NZ_PXWG01000099.1"/>
</dbReference>
<dbReference type="EMBL" id="PXWG01000099">
    <property type="protein sequence ID" value="PSJ25845.1"/>
    <property type="molecule type" value="Genomic_DNA"/>
</dbReference>
<dbReference type="OrthoDB" id="4547126at2"/>
<organism evidence="1 2">
    <name type="scientific">Streptosporangium nondiastaticum</name>
    <dbReference type="NCBI Taxonomy" id="35764"/>
    <lineage>
        <taxon>Bacteria</taxon>
        <taxon>Bacillati</taxon>
        <taxon>Actinomycetota</taxon>
        <taxon>Actinomycetes</taxon>
        <taxon>Streptosporangiales</taxon>
        <taxon>Streptosporangiaceae</taxon>
        <taxon>Streptosporangium</taxon>
    </lineage>
</organism>
<dbReference type="Proteomes" id="UP000242427">
    <property type="component" value="Unassembled WGS sequence"/>
</dbReference>
<sequence>MNDDAVPRTIRAVSTERLLLLEEEADALGFSRRLSADWVREHAAASATHYLLPLFAHYLRHRPEVSPQWRCYTLLTVVTGEEVWSLLDVRPDTFRALPESLTPAAKTEIHRRIERARSQFEYERAE</sequence>
<keyword evidence="2" id="KW-1185">Reference proteome</keyword>
<reference evidence="1 2" key="1">
    <citation type="submission" date="2018-03" db="EMBL/GenBank/DDBJ databases">
        <title>Chitinolytic properties of Streptosporangium nondiastaticum TBG75A20.</title>
        <authorList>
            <person name="Gayathri V."/>
            <person name="Shiburaj S."/>
        </authorList>
    </citation>
    <scope>NUCLEOTIDE SEQUENCE [LARGE SCALE GENOMIC DNA]</scope>
    <source>
        <strain evidence="1 2">TBG75A20</strain>
    </source>
</reference>
<accession>A0A9X7JLD3</accession>
<protein>
    <submittedName>
        <fullName evidence="1">Uncharacterized protein</fullName>
    </submittedName>
</protein>